<proteinExistence type="predicted"/>
<dbReference type="PANTHER" id="PTHR43751:SF1">
    <property type="entry name" value="SULFATASE ATSG-RELATED"/>
    <property type="match status" value="1"/>
</dbReference>
<dbReference type="PANTHER" id="PTHR43751">
    <property type="entry name" value="SULFATASE"/>
    <property type="match status" value="1"/>
</dbReference>
<comment type="caution">
    <text evidence="3">The sequence shown here is derived from an EMBL/GenBank/DDBJ whole genome shotgun (WGS) entry which is preliminary data.</text>
</comment>
<feature type="chain" id="PRO_5023074493" evidence="1">
    <location>
        <begin position="23"/>
        <end position="432"/>
    </location>
</feature>
<dbReference type="Gene3D" id="3.40.720.10">
    <property type="entry name" value="Alkaline Phosphatase, subunit A"/>
    <property type="match status" value="1"/>
</dbReference>
<evidence type="ECO:0000313" key="4">
    <source>
        <dbReference type="Proteomes" id="UP000322699"/>
    </source>
</evidence>
<dbReference type="SUPFAM" id="SSF53649">
    <property type="entry name" value="Alkaline phosphatase-like"/>
    <property type="match status" value="1"/>
</dbReference>
<dbReference type="GO" id="GO:0004065">
    <property type="term" value="F:arylsulfatase activity"/>
    <property type="evidence" value="ECO:0007669"/>
    <property type="project" value="UniProtKB-EC"/>
</dbReference>
<dbReference type="EC" id="3.1.6.1" evidence="3"/>
<dbReference type="RefSeq" id="WP_338060592.1">
    <property type="nucleotide sequence ID" value="NZ_LWSK01000171.1"/>
</dbReference>
<evidence type="ECO:0000313" key="3">
    <source>
        <dbReference type="EMBL" id="KAA1260904.1"/>
    </source>
</evidence>
<dbReference type="AlphaFoldDB" id="A0A5B1CNQ5"/>
<sequence length="432" mass="47492" precursor="true">MFRLGLWVSFAAVGFAGNFALADDTTTESIGADRPNIVMAFADDWGRYASAYAKLEPGSVSDLVETPNFDAVAADGLLFTRAFVSAPSCTPCRSSLLSGQHFWRCGRASILRDAIWDFSNPAYPLILRENGYRIGHAYKVWGPGSPADAPHGGAATRFSKAGRKFNSFSQNVTKAKNPSKAKKELLSEVRDNLLSFLDANQNDELDGDQPFCYWFGPTNTHRKWIAGSGKKLAGIDPEKLKGKLPPYLPDVSTVREDFADYLGEVQAFDSALGVILEELKRLGLDRNTILVVSGDHGMPGVTRGKCNLYDMGTHVPLAIRWPAGINRPGRVIDDFVSLPDLAPTFLEAANVQVPDAMTARSLQAIFSSDQSGTVDPERDAVFTGRERHVDSARVDAKPYPQRSIRTNQFLYILNFEPDRWPMGTDKHCHGQT</sequence>
<dbReference type="InterPro" id="IPR017850">
    <property type="entry name" value="Alkaline_phosphatase_core_sf"/>
</dbReference>
<protein>
    <submittedName>
        <fullName evidence="3">Arylsulfatase</fullName>
        <ecNumber evidence="3">3.1.6.1</ecNumber>
    </submittedName>
</protein>
<organism evidence="3 4">
    <name type="scientific">Rubripirellula obstinata</name>
    <dbReference type="NCBI Taxonomy" id="406547"/>
    <lineage>
        <taxon>Bacteria</taxon>
        <taxon>Pseudomonadati</taxon>
        <taxon>Planctomycetota</taxon>
        <taxon>Planctomycetia</taxon>
        <taxon>Pirellulales</taxon>
        <taxon>Pirellulaceae</taxon>
        <taxon>Rubripirellula</taxon>
    </lineage>
</organism>
<evidence type="ECO:0000259" key="2">
    <source>
        <dbReference type="Pfam" id="PF00884"/>
    </source>
</evidence>
<accession>A0A5B1CNQ5</accession>
<feature type="signal peptide" evidence="1">
    <location>
        <begin position="1"/>
        <end position="22"/>
    </location>
</feature>
<dbReference type="InterPro" id="IPR000917">
    <property type="entry name" value="Sulfatase_N"/>
</dbReference>
<keyword evidence="1" id="KW-0732">Signal</keyword>
<name>A0A5B1CNQ5_9BACT</name>
<reference evidence="3 4" key="1">
    <citation type="submission" date="2019-08" db="EMBL/GenBank/DDBJ databases">
        <title>Deep-cultivation of Planctomycetes and their phenomic and genomic characterization uncovers novel biology.</title>
        <authorList>
            <person name="Wiegand S."/>
            <person name="Jogler M."/>
            <person name="Boedeker C."/>
            <person name="Pinto D."/>
            <person name="Vollmers J."/>
            <person name="Rivas-Marin E."/>
            <person name="Kohn T."/>
            <person name="Peeters S.H."/>
            <person name="Heuer A."/>
            <person name="Rast P."/>
            <person name="Oberbeckmann S."/>
            <person name="Bunk B."/>
            <person name="Jeske O."/>
            <person name="Meyerdierks A."/>
            <person name="Storesund J.E."/>
            <person name="Kallscheuer N."/>
            <person name="Luecker S."/>
            <person name="Lage O.M."/>
            <person name="Pohl T."/>
            <person name="Merkel B.J."/>
            <person name="Hornburger P."/>
            <person name="Mueller R.-W."/>
            <person name="Bruemmer F."/>
            <person name="Labrenz M."/>
            <person name="Spormann A.M."/>
            <person name="Op Den Camp H."/>
            <person name="Overmann J."/>
            <person name="Amann R."/>
            <person name="Jetten M.S.M."/>
            <person name="Mascher T."/>
            <person name="Medema M.H."/>
            <person name="Devos D.P."/>
            <person name="Kaster A.-K."/>
            <person name="Ovreas L."/>
            <person name="Rohde M."/>
            <person name="Galperin M.Y."/>
            <person name="Jogler C."/>
        </authorList>
    </citation>
    <scope>NUCLEOTIDE SEQUENCE [LARGE SCALE GENOMIC DNA]</scope>
    <source>
        <strain evidence="3 4">LF1</strain>
    </source>
</reference>
<dbReference type="CDD" id="cd16027">
    <property type="entry name" value="SGSH"/>
    <property type="match status" value="1"/>
</dbReference>
<keyword evidence="4" id="KW-1185">Reference proteome</keyword>
<dbReference type="Pfam" id="PF00884">
    <property type="entry name" value="Sulfatase"/>
    <property type="match status" value="1"/>
</dbReference>
<keyword evidence="3" id="KW-0378">Hydrolase</keyword>
<dbReference type="InterPro" id="IPR052701">
    <property type="entry name" value="GAG_Ulvan_Degrading_Sulfatases"/>
</dbReference>
<feature type="domain" description="Sulfatase N-terminal" evidence="2">
    <location>
        <begin position="35"/>
        <end position="351"/>
    </location>
</feature>
<dbReference type="Proteomes" id="UP000322699">
    <property type="component" value="Unassembled WGS sequence"/>
</dbReference>
<evidence type="ECO:0000256" key="1">
    <source>
        <dbReference type="SAM" id="SignalP"/>
    </source>
</evidence>
<dbReference type="EMBL" id="VRLW01000001">
    <property type="protein sequence ID" value="KAA1260904.1"/>
    <property type="molecule type" value="Genomic_DNA"/>
</dbReference>
<gene>
    <name evidence="3" type="ORF">LF1_34460</name>
</gene>